<dbReference type="AlphaFoldDB" id="A0A8S0ZAX9"/>
<evidence type="ECO:0000313" key="2">
    <source>
        <dbReference type="Proteomes" id="UP000494256"/>
    </source>
</evidence>
<reference evidence="1 2" key="1">
    <citation type="submission" date="2020-04" db="EMBL/GenBank/DDBJ databases">
        <authorList>
            <person name="Wallbank WR R."/>
            <person name="Pardo Diaz C."/>
            <person name="Kozak K."/>
            <person name="Martin S."/>
            <person name="Jiggins C."/>
            <person name="Moest M."/>
            <person name="Warren A I."/>
            <person name="Byers J.R.P. K."/>
            <person name="Montejo-Kovacevich G."/>
            <person name="Yen C E."/>
        </authorList>
    </citation>
    <scope>NUCLEOTIDE SEQUENCE [LARGE SCALE GENOMIC DNA]</scope>
</reference>
<comment type="caution">
    <text evidence="1">The sequence shown here is derived from an EMBL/GenBank/DDBJ whole genome shotgun (WGS) entry which is preliminary data.</text>
</comment>
<sequence>MTGPSGTPLSTARVKSRMRDQILLTCFDEMEGERRVLCITCTRSVLRDRNQHILTRSYLEDNPGFTEYVMERINVNEMALNQFQYMCHRCWVAGRRQQARLEQEQNQELRFNFGQNQIWNVDETGITTVHKPKKIVACKGIKQVSKAGMHRQRPAGRMRPAAQRGKTAKIDTINSNKKFCFITSPVCVADSSLAVA</sequence>
<protein>
    <submittedName>
        <fullName evidence="1">Uncharacterized protein</fullName>
    </submittedName>
</protein>
<organism evidence="1 2">
    <name type="scientific">Arctia plantaginis</name>
    <name type="common">Wood tiger moth</name>
    <name type="synonym">Phalaena plantaginis</name>
    <dbReference type="NCBI Taxonomy" id="874455"/>
    <lineage>
        <taxon>Eukaryota</taxon>
        <taxon>Metazoa</taxon>
        <taxon>Ecdysozoa</taxon>
        <taxon>Arthropoda</taxon>
        <taxon>Hexapoda</taxon>
        <taxon>Insecta</taxon>
        <taxon>Pterygota</taxon>
        <taxon>Neoptera</taxon>
        <taxon>Endopterygota</taxon>
        <taxon>Lepidoptera</taxon>
        <taxon>Glossata</taxon>
        <taxon>Ditrysia</taxon>
        <taxon>Noctuoidea</taxon>
        <taxon>Erebidae</taxon>
        <taxon>Arctiinae</taxon>
        <taxon>Arctia</taxon>
    </lineage>
</organism>
<evidence type="ECO:0000313" key="1">
    <source>
        <dbReference type="EMBL" id="CAB3229460.1"/>
    </source>
</evidence>
<dbReference type="OrthoDB" id="10051804at2759"/>
<dbReference type="Proteomes" id="UP000494256">
    <property type="component" value="Unassembled WGS sequence"/>
</dbReference>
<accession>A0A8S0ZAX9</accession>
<name>A0A8S0ZAX9_ARCPL</name>
<dbReference type="EMBL" id="CADEBD010000286">
    <property type="protein sequence ID" value="CAB3229460.1"/>
    <property type="molecule type" value="Genomic_DNA"/>
</dbReference>
<proteinExistence type="predicted"/>
<gene>
    <name evidence="1" type="ORF">APLA_LOCUS4080</name>
</gene>